<keyword evidence="1" id="KW-1133">Transmembrane helix</keyword>
<keyword evidence="1" id="KW-0472">Membrane</keyword>
<accession>A0ABQ4LD07</accession>
<comment type="caution">
    <text evidence="2">The sequence shown here is derived from an EMBL/GenBank/DDBJ whole genome shotgun (WGS) entry which is preliminary data.</text>
</comment>
<proteinExistence type="predicted"/>
<keyword evidence="1" id="KW-0812">Transmembrane</keyword>
<dbReference type="Proteomes" id="UP000676601">
    <property type="component" value="Unassembled WGS sequence"/>
</dbReference>
<sequence>MTIFLFIGIYFIPILGFLFVVALLRAIKKIVKGEAYTAEVFWSGLTFALIVWTITCCILLSSS</sequence>
<keyword evidence="3" id="KW-1185">Reference proteome</keyword>
<gene>
    <name evidence="2" type="ORF">J21TS7_26750</name>
</gene>
<protein>
    <recommendedName>
        <fullName evidence="4">DUF1656 domain-containing protein</fullName>
    </recommendedName>
</protein>
<evidence type="ECO:0008006" key="4">
    <source>
        <dbReference type="Google" id="ProtNLM"/>
    </source>
</evidence>
<feature type="transmembrane region" description="Helical" evidence="1">
    <location>
        <begin position="6"/>
        <end position="27"/>
    </location>
</feature>
<feature type="transmembrane region" description="Helical" evidence="1">
    <location>
        <begin position="39"/>
        <end position="61"/>
    </location>
</feature>
<evidence type="ECO:0000256" key="1">
    <source>
        <dbReference type="SAM" id="Phobius"/>
    </source>
</evidence>
<organism evidence="2 3">
    <name type="scientific">Paenibacillus cineris</name>
    <dbReference type="NCBI Taxonomy" id="237530"/>
    <lineage>
        <taxon>Bacteria</taxon>
        <taxon>Bacillati</taxon>
        <taxon>Bacillota</taxon>
        <taxon>Bacilli</taxon>
        <taxon>Bacillales</taxon>
        <taxon>Paenibacillaceae</taxon>
        <taxon>Paenibacillus</taxon>
    </lineage>
</organism>
<dbReference type="EMBL" id="BORU01000001">
    <property type="protein sequence ID" value="GIO54357.1"/>
    <property type="molecule type" value="Genomic_DNA"/>
</dbReference>
<evidence type="ECO:0000313" key="2">
    <source>
        <dbReference type="EMBL" id="GIO54357.1"/>
    </source>
</evidence>
<reference evidence="2 3" key="1">
    <citation type="submission" date="2021-03" db="EMBL/GenBank/DDBJ databases">
        <title>Antimicrobial resistance genes in bacteria isolated from Japanese honey, and their potential for conferring macrolide and lincosamide resistance in the American foulbrood pathogen Paenibacillus larvae.</title>
        <authorList>
            <person name="Okamoto M."/>
            <person name="Kumagai M."/>
            <person name="Kanamori H."/>
            <person name="Takamatsu D."/>
        </authorList>
    </citation>
    <scope>NUCLEOTIDE SEQUENCE [LARGE SCALE GENOMIC DNA]</scope>
    <source>
        <strain evidence="2 3">J21TS7</strain>
    </source>
</reference>
<evidence type="ECO:0000313" key="3">
    <source>
        <dbReference type="Proteomes" id="UP000676601"/>
    </source>
</evidence>
<name>A0ABQ4LD07_9BACL</name>